<dbReference type="PANTHER" id="PTHR12356:SF3">
    <property type="entry name" value="NUCLEAR MIGRATION PROTEIN NUDC"/>
    <property type="match status" value="1"/>
</dbReference>
<evidence type="ECO:0000256" key="5">
    <source>
        <dbReference type="ARBA" id="ARBA00022553"/>
    </source>
</evidence>
<dbReference type="PANTHER" id="PTHR12356">
    <property type="entry name" value="NUCLEAR MOVEMENT PROTEIN NUDC"/>
    <property type="match status" value="1"/>
</dbReference>
<keyword evidence="5" id="KW-0597">Phosphoprotein</keyword>
<name>A0AAD1XL68_EUPCR</name>
<protein>
    <recommendedName>
        <fullName evidence="3">Nuclear migration protein nudC</fullName>
    </recommendedName>
    <alternativeName>
        <fullName evidence="6">Nuclear distribution protein C homolog</fullName>
    </alternativeName>
</protein>
<dbReference type="InterPro" id="IPR037898">
    <property type="entry name" value="NudC_fam"/>
</dbReference>
<dbReference type="GO" id="GO:0005737">
    <property type="term" value="C:cytoplasm"/>
    <property type="evidence" value="ECO:0007669"/>
    <property type="project" value="UniProtKB-SubCell"/>
</dbReference>
<dbReference type="InterPro" id="IPR008978">
    <property type="entry name" value="HSP20-like_chaperone"/>
</dbReference>
<organism evidence="9 10">
    <name type="scientific">Euplotes crassus</name>
    <dbReference type="NCBI Taxonomy" id="5936"/>
    <lineage>
        <taxon>Eukaryota</taxon>
        <taxon>Sar</taxon>
        <taxon>Alveolata</taxon>
        <taxon>Ciliophora</taxon>
        <taxon>Intramacronucleata</taxon>
        <taxon>Spirotrichea</taxon>
        <taxon>Hypotrichia</taxon>
        <taxon>Euplotida</taxon>
        <taxon>Euplotidae</taxon>
        <taxon>Moneuplotes</taxon>
    </lineage>
</organism>
<dbReference type="InterPro" id="IPR007052">
    <property type="entry name" value="CS_dom"/>
</dbReference>
<evidence type="ECO:0000313" key="9">
    <source>
        <dbReference type="EMBL" id="CAI2374748.1"/>
    </source>
</evidence>
<dbReference type="PROSITE" id="PS51203">
    <property type="entry name" value="CS"/>
    <property type="match status" value="1"/>
</dbReference>
<proteinExistence type="inferred from homology"/>
<evidence type="ECO:0000256" key="3">
    <source>
        <dbReference type="ARBA" id="ARBA00017641"/>
    </source>
</evidence>
<gene>
    <name evidence="9" type="ORF">ECRASSUSDP1_LOCUS16105</name>
</gene>
<comment type="similarity">
    <text evidence="2">Belongs to the nudC family.</text>
</comment>
<dbReference type="AlphaFoldDB" id="A0AAD1XL68"/>
<keyword evidence="4" id="KW-0963">Cytoplasm</keyword>
<feature type="domain" description="CS" evidence="8">
    <location>
        <begin position="167"/>
        <end position="256"/>
    </location>
</feature>
<dbReference type="Pfam" id="PF14050">
    <property type="entry name" value="Nudc_N"/>
    <property type="match status" value="1"/>
</dbReference>
<feature type="region of interest" description="Disordered" evidence="7">
    <location>
        <begin position="133"/>
        <end position="167"/>
    </location>
</feature>
<dbReference type="InterPro" id="IPR025934">
    <property type="entry name" value="NudC_N_dom"/>
</dbReference>
<evidence type="ECO:0000313" key="10">
    <source>
        <dbReference type="Proteomes" id="UP001295684"/>
    </source>
</evidence>
<evidence type="ECO:0000256" key="2">
    <source>
        <dbReference type="ARBA" id="ARBA00010513"/>
    </source>
</evidence>
<dbReference type="GO" id="GO:0006457">
    <property type="term" value="P:protein folding"/>
    <property type="evidence" value="ECO:0007669"/>
    <property type="project" value="TreeGrafter"/>
</dbReference>
<feature type="compositionally biased region" description="Basic and acidic residues" evidence="7">
    <location>
        <begin position="150"/>
        <end position="159"/>
    </location>
</feature>
<feature type="region of interest" description="Disordered" evidence="7">
    <location>
        <begin position="96"/>
        <end position="120"/>
    </location>
</feature>
<dbReference type="Gene3D" id="2.60.40.790">
    <property type="match status" value="1"/>
</dbReference>
<keyword evidence="10" id="KW-1185">Reference proteome</keyword>
<feature type="region of interest" description="Disordered" evidence="7">
    <location>
        <begin position="312"/>
        <end position="341"/>
    </location>
</feature>
<comment type="subcellular location">
    <subcellularLocation>
        <location evidence="1">Cytoplasm</location>
    </subcellularLocation>
</comment>
<comment type="caution">
    <text evidence="9">The sequence shown here is derived from an EMBL/GenBank/DDBJ whole genome shotgun (WGS) entry which is preliminary data.</text>
</comment>
<accession>A0AAD1XL68</accession>
<dbReference type="Pfam" id="PF04969">
    <property type="entry name" value="CS"/>
    <property type="match status" value="1"/>
</dbReference>
<dbReference type="GO" id="GO:0051082">
    <property type="term" value="F:unfolded protein binding"/>
    <property type="evidence" value="ECO:0007669"/>
    <property type="project" value="TreeGrafter"/>
</dbReference>
<evidence type="ECO:0000256" key="6">
    <source>
        <dbReference type="ARBA" id="ARBA00030427"/>
    </source>
</evidence>
<dbReference type="CDD" id="cd06467">
    <property type="entry name" value="p23_NUDC_like"/>
    <property type="match status" value="1"/>
</dbReference>
<sequence length="341" mass="39523">MSLEQQLDEVLIQMTSQIGNGLDGLLDQFFGFLQRRTDFYYEQEPGDKMGFPPGVAEGKCFNYFKKYQMMHFKKFPQKEGLVERWKEYTQKQKEQAEAKKTQEADSKVEEVEEEKKEISTEEKAKLMTQQIKKDNAKELGVPPPTSIPEPPKEAPKEMQDISTYNGDSTDKYKWSQDITEVIVQIDLPEGTSAKSLEVDIKTKYLKVKNKATGDEYIDGELFEKISPEDCFWSIEDKKRLILTLTKGQEVIWKTIIVGDQEIDPKTVDNSKRIDQFDQETQGHLQKVLYEQNRKLNGLPTTEEMEQQKLMEKVMNAENSPFKDSPYDPPKYGEGPQIPFKQ</sequence>
<evidence type="ECO:0000256" key="4">
    <source>
        <dbReference type="ARBA" id="ARBA00022490"/>
    </source>
</evidence>
<dbReference type="SUPFAM" id="SSF49764">
    <property type="entry name" value="HSP20-like chaperones"/>
    <property type="match status" value="1"/>
</dbReference>
<evidence type="ECO:0000256" key="1">
    <source>
        <dbReference type="ARBA" id="ARBA00004496"/>
    </source>
</evidence>
<dbReference type="Proteomes" id="UP001295684">
    <property type="component" value="Unassembled WGS sequence"/>
</dbReference>
<reference evidence="9" key="1">
    <citation type="submission" date="2023-07" db="EMBL/GenBank/DDBJ databases">
        <authorList>
            <consortium name="AG Swart"/>
            <person name="Singh M."/>
            <person name="Singh A."/>
            <person name="Seah K."/>
            <person name="Emmerich C."/>
        </authorList>
    </citation>
    <scope>NUCLEOTIDE SEQUENCE</scope>
    <source>
        <strain evidence="9">DP1</strain>
    </source>
</reference>
<dbReference type="EMBL" id="CAMPGE010016172">
    <property type="protein sequence ID" value="CAI2374748.1"/>
    <property type="molecule type" value="Genomic_DNA"/>
</dbReference>
<evidence type="ECO:0000256" key="7">
    <source>
        <dbReference type="SAM" id="MobiDB-lite"/>
    </source>
</evidence>
<evidence type="ECO:0000259" key="8">
    <source>
        <dbReference type="PROSITE" id="PS51203"/>
    </source>
</evidence>